<evidence type="ECO:0000313" key="1">
    <source>
        <dbReference type="EMBL" id="QZE13404.1"/>
    </source>
</evidence>
<reference evidence="1" key="1">
    <citation type="submission" date="2021-08" db="EMBL/GenBank/DDBJ databases">
        <title>Novel anaerobic bacterium isolated from sea squirt in East Sea, Republic of Korea.</title>
        <authorList>
            <person name="Nguyen T.H."/>
            <person name="Li Z."/>
            <person name="Lee Y.-J."/>
            <person name="Ko J."/>
            <person name="Kim S.-G."/>
        </authorList>
    </citation>
    <scope>NUCLEOTIDE SEQUENCE</scope>
    <source>
        <strain evidence="1">KCTC 25031</strain>
    </source>
</reference>
<name>A0AC61NQW7_9BACT</name>
<organism evidence="1 2">
    <name type="scientific">Halosquirtibacter laminarini</name>
    <dbReference type="NCBI Taxonomy" id="3374600"/>
    <lineage>
        <taxon>Bacteria</taxon>
        <taxon>Pseudomonadati</taxon>
        <taxon>Bacteroidota</taxon>
        <taxon>Bacteroidia</taxon>
        <taxon>Marinilabiliales</taxon>
        <taxon>Prolixibacteraceae</taxon>
        <taxon>Halosquirtibacter</taxon>
    </lineage>
</organism>
<accession>A0AC61NQW7</accession>
<proteinExistence type="predicted"/>
<dbReference type="EMBL" id="CP081303">
    <property type="protein sequence ID" value="QZE13404.1"/>
    <property type="molecule type" value="Genomic_DNA"/>
</dbReference>
<dbReference type="Proteomes" id="UP000826212">
    <property type="component" value="Chromosome"/>
</dbReference>
<sequence>MKQVDQAWHRRLFIGTMLLLLSLVGGNVMAQKATIKGVVKDEKGVSLPGVTVLLKGTTVGTITDFEGNYTLNISDSKTAVIRYSYVGFVTQELVPSGKSVINITLKEDAISLGEVVAVGYGVMKKSDVTGSTVGVKSDDILKANTTTVNEALQGKMAGVTVTSNSGAPGGDIKIRVRGANSISGSNAPLVVIDGFVGGSLKELNPNDIASLEVLKDASATAIYGSRGSNGVILVTTKSGKKGDFKVSYNGYYGQQRVSKKLDVLDAASYAEVVNAKRVAFGKTNTYTQDQIDAFRKSGGHNWQDEIYTSAPVQNHNLSFTGGTDKMRFMFSGQYLNQDGIMKNSNYNRLNYRLNLDADLTDKLNFKVNISGFRSKDKKFNLKWPNGTPPTDALVFEPTLPIYDENGEYTESSFPTVNNPVADINELNKEATKTNATVNASLSYRITPKLILSVAGGYVMNSSNNYGFDNKYLYSGRGKEKGNASNSMNTLWQNTNTLSYINSFGDHNLNITLANEQSGSSGNKNSFSANDFFLNRGYYMLNLGAMSSNYKSSFTNQWALMSFLSRVNYSYKGKYLFTGSVRADGSSKFAKGNKWGYFPSASVAWRVSEESFMEDSEIINNFKLRLGVGQTGSQATDPYRSKSIMTPSGNYSLNGTDKYIGLSVAYPDSPDLSWETTTQSNIGADLTLWEGMISLTADYYYKKTSNILLYVNTAYVSGFSNELKNVGSLENKGVDLSLGLNLGKGDLKYNGTITATSNNQKILDLNGATEMPFIGASGLTSKIIVGRPSGEFYGYKYEGVWKSSQTAEAAVYGAKPGDPRFMDQNNDNTINTSDKTIIGNATPSWYFGFSNNVSYKNLDVSFMFTSTVGQDVFNYVRAKTMGVTNTDPVNPDILNRWTPENENTDIPGFGSTSKDNYQALSSMFIEDGSFIRLKNVTVGYTFNDNMLKGLGLSKLRVYGSIQNVFTLTNYTGYDPEVSNGTSDMMPGYDIAPYPSARVWNLGVNISF</sequence>
<gene>
    <name evidence="1" type="ORF">K4L44_12520</name>
</gene>
<evidence type="ECO:0000313" key="2">
    <source>
        <dbReference type="Proteomes" id="UP000826212"/>
    </source>
</evidence>
<protein>
    <submittedName>
        <fullName evidence="1">TonB-dependent receptor</fullName>
    </submittedName>
</protein>
<keyword evidence="1" id="KW-0675">Receptor</keyword>
<keyword evidence="2" id="KW-1185">Reference proteome</keyword>